<sequence length="147" mass="16735">MNSFFWTLSIVLISVGGIVVALSLMGRSYADRVQRYSGKATATVVEIEADTPDKIGRAKGIHDYYYAVFAYYAEGRLYKKRYERGGNPCPFSLNQAVDIQYDIEKPERFRLREKKQINIFSQGLYYLGMSICVAGGFLFLLTAMRLL</sequence>
<dbReference type="EMBL" id="SRZB01000001">
    <property type="protein sequence ID" value="TGY00643.1"/>
    <property type="molecule type" value="Genomic_DNA"/>
</dbReference>
<accession>A0AC61R319</accession>
<evidence type="ECO:0000313" key="1">
    <source>
        <dbReference type="EMBL" id="TGY00643.1"/>
    </source>
</evidence>
<dbReference type="Proteomes" id="UP000307720">
    <property type="component" value="Unassembled WGS sequence"/>
</dbReference>
<protein>
    <submittedName>
        <fullName evidence="1">Uncharacterized protein</fullName>
    </submittedName>
</protein>
<comment type="caution">
    <text evidence="1">The sequence shown here is derived from an EMBL/GenBank/DDBJ whole genome shotgun (WGS) entry which is preliminary data.</text>
</comment>
<gene>
    <name evidence="1" type="ORF">E5357_00220</name>
</gene>
<evidence type="ECO:0000313" key="2">
    <source>
        <dbReference type="Proteomes" id="UP000307720"/>
    </source>
</evidence>
<name>A0AC61R319_9FIRM</name>
<reference evidence="1" key="1">
    <citation type="submission" date="2019-04" db="EMBL/GenBank/DDBJ databases">
        <title>Microbes associate with the intestines of laboratory mice.</title>
        <authorList>
            <person name="Navarre W."/>
            <person name="Wong E."/>
            <person name="Huang K."/>
            <person name="Tropini C."/>
            <person name="Ng K."/>
            <person name="Yu B."/>
        </authorList>
    </citation>
    <scope>NUCLEOTIDE SEQUENCE</scope>
    <source>
        <strain evidence="1">NM72_1-8</strain>
    </source>
</reference>
<keyword evidence="2" id="KW-1185">Reference proteome</keyword>
<proteinExistence type="predicted"/>
<organism evidence="1 2">
    <name type="scientific">Hominisplanchenecus murintestinalis</name>
    <dbReference type="NCBI Taxonomy" id="2941517"/>
    <lineage>
        <taxon>Bacteria</taxon>
        <taxon>Bacillati</taxon>
        <taxon>Bacillota</taxon>
        <taxon>Clostridia</taxon>
        <taxon>Lachnospirales</taxon>
        <taxon>Lachnospiraceae</taxon>
        <taxon>Hominisplanchenecus</taxon>
    </lineage>
</organism>